<dbReference type="OrthoDB" id="5645954at2"/>
<dbReference type="EMBL" id="LNYR01000012">
    <property type="protein sequence ID" value="KTD50866.1"/>
    <property type="molecule type" value="Genomic_DNA"/>
</dbReference>
<dbReference type="Gene3D" id="3.90.176.10">
    <property type="entry name" value="Toxin ADP-ribosyltransferase, Chain A, domain 1"/>
    <property type="match status" value="1"/>
</dbReference>
<reference evidence="3 5" key="2">
    <citation type="submission" date="2018-06" db="EMBL/GenBank/DDBJ databases">
        <authorList>
            <consortium name="Pathogen Informatics"/>
            <person name="Doyle S."/>
        </authorList>
    </citation>
    <scope>NUCLEOTIDE SEQUENCE [LARGE SCALE GENOMIC DNA]</scope>
    <source>
        <strain evidence="3 5">NCTC12376</strain>
    </source>
</reference>
<dbReference type="Proteomes" id="UP000254230">
    <property type="component" value="Unassembled WGS sequence"/>
</dbReference>
<dbReference type="EMBL" id="UGOW01000001">
    <property type="protein sequence ID" value="STY17888.1"/>
    <property type="molecule type" value="Genomic_DNA"/>
</dbReference>
<keyword evidence="4" id="KW-1185">Reference proteome</keyword>
<dbReference type="GO" id="GO:0016740">
    <property type="term" value="F:transferase activity"/>
    <property type="evidence" value="ECO:0007669"/>
    <property type="project" value="UniProtKB-KW"/>
</dbReference>
<evidence type="ECO:0000313" key="3">
    <source>
        <dbReference type="EMBL" id="STY17888.1"/>
    </source>
</evidence>
<dbReference type="Pfam" id="PF03496">
    <property type="entry name" value="ADPrib_exo_Tox"/>
    <property type="match status" value="1"/>
</dbReference>
<feature type="domain" description="ADP ribosyltransferase" evidence="1">
    <location>
        <begin position="285"/>
        <end position="430"/>
    </location>
</feature>
<evidence type="ECO:0000259" key="1">
    <source>
        <dbReference type="Pfam" id="PF03496"/>
    </source>
</evidence>
<dbReference type="AlphaFoldDB" id="A0A378KWZ9"/>
<evidence type="ECO:0000313" key="4">
    <source>
        <dbReference type="Proteomes" id="UP000054639"/>
    </source>
</evidence>
<reference evidence="2 4" key="1">
    <citation type="submission" date="2015-11" db="EMBL/GenBank/DDBJ databases">
        <title>Genomic analysis of 38 Legionella species identifies large and diverse effector repertoires.</title>
        <authorList>
            <person name="Burstein D."/>
            <person name="Amaro F."/>
            <person name="Zusman T."/>
            <person name="Lifshitz Z."/>
            <person name="Cohen O."/>
            <person name="Gilbert J.A."/>
            <person name="Pupko T."/>
            <person name="Shuman H.A."/>
            <person name="Segal G."/>
        </authorList>
    </citation>
    <scope>NUCLEOTIDE SEQUENCE [LARGE SCALE GENOMIC DNA]</scope>
    <source>
        <strain evidence="2 4">ATCC 49507</strain>
    </source>
</reference>
<dbReference type="RefSeq" id="WP_058473288.1">
    <property type="nucleotide sequence ID" value="NZ_CAAAIL010000004.1"/>
</dbReference>
<dbReference type="InterPro" id="IPR003540">
    <property type="entry name" value="ADP-ribosyltransferase"/>
</dbReference>
<sequence>MVKPIQIDIKEDYTNKIFDEIQVPEKVVEERVKQLDKILNFFKVEAYAKYSDTKFKDSIDQFIMEAKKINKELSSRYKEDQEYKDQLEGRLCQFALESFPHQNTIIRLVLDLILWPLCFITKLVTGSWFFSTADTNRVKLFKTEQINVDEAVSQRNWKRFSQLLARKEPISKSIRETASKFILEDDRWDVGFQLEKGLSEGEYVLTQGPLMKSIQTKQLEELTHKLLTLTNFKMIHSDNSDVLRFDTGEEFNLTDIFKFADLSHLSLSASDYAQYEQLINPGFISWGKKLQSKFPDLTIAEMAAIHRYTGSGYIGMNSLLREKYPYSTASTSILRSVICHTVMCASGLSKTPDSNIPVCYRGEQLYDKEEHYKRIQAAAVHGVIQLSGFVSTSVQNSKAFSCNVQFSITNLKGKYIAELSAVPHEKEFLILPTHVQIGEYKYTDGYHSFKGALVRDLALIDRLDKGPQQVI</sequence>
<name>A0A378KWZ9_9GAMM</name>
<keyword evidence="3" id="KW-0808">Transferase</keyword>
<dbReference type="SUPFAM" id="SSF56399">
    <property type="entry name" value="ADP-ribosylation"/>
    <property type="match status" value="1"/>
</dbReference>
<organism evidence="3 5">
    <name type="scientific">Legionella quateirensis</name>
    <dbReference type="NCBI Taxonomy" id="45072"/>
    <lineage>
        <taxon>Bacteria</taxon>
        <taxon>Pseudomonadati</taxon>
        <taxon>Pseudomonadota</taxon>
        <taxon>Gammaproteobacteria</taxon>
        <taxon>Legionellales</taxon>
        <taxon>Legionellaceae</taxon>
        <taxon>Legionella</taxon>
    </lineage>
</organism>
<evidence type="ECO:0000313" key="2">
    <source>
        <dbReference type="EMBL" id="KTD50866.1"/>
    </source>
</evidence>
<accession>A0A378KWZ9</accession>
<dbReference type="GO" id="GO:0005576">
    <property type="term" value="C:extracellular region"/>
    <property type="evidence" value="ECO:0007669"/>
    <property type="project" value="InterPro"/>
</dbReference>
<dbReference type="Proteomes" id="UP000054639">
    <property type="component" value="Unassembled WGS sequence"/>
</dbReference>
<evidence type="ECO:0000313" key="5">
    <source>
        <dbReference type="Proteomes" id="UP000254230"/>
    </source>
</evidence>
<gene>
    <name evidence="2" type="ORF">Lqua_1093</name>
    <name evidence="3" type="ORF">NCTC12376_01703</name>
</gene>
<proteinExistence type="predicted"/>
<dbReference type="PROSITE" id="PS51996">
    <property type="entry name" value="TR_MART"/>
    <property type="match status" value="1"/>
</dbReference>
<dbReference type="STRING" id="45072.Lqua_1093"/>
<protein>
    <submittedName>
        <fullName evidence="3">ADP-ribosyltransferase exoenzyme</fullName>
    </submittedName>
</protein>